<accession>A0A6M2BTC9</accession>
<evidence type="ECO:0000313" key="8">
    <source>
        <dbReference type="Proteomes" id="UP000472676"/>
    </source>
</evidence>
<dbReference type="GO" id="GO:0000160">
    <property type="term" value="P:phosphorelay signal transduction system"/>
    <property type="evidence" value="ECO:0007669"/>
    <property type="project" value="UniProtKB-KW"/>
</dbReference>
<evidence type="ECO:0000259" key="6">
    <source>
        <dbReference type="PROSITE" id="PS50109"/>
    </source>
</evidence>
<comment type="catalytic activity">
    <reaction evidence="1">
        <text>ATP + protein L-histidine = ADP + protein N-phospho-L-histidine.</text>
        <dbReference type="EC" id="2.7.13.3"/>
    </reaction>
</comment>
<comment type="caution">
    <text evidence="7">The sequence shown here is derived from an EMBL/GenBank/DDBJ whole genome shotgun (WGS) entry which is preliminary data.</text>
</comment>
<dbReference type="SUPFAM" id="SSF55874">
    <property type="entry name" value="ATPase domain of HSP90 chaperone/DNA topoisomerase II/histidine kinase"/>
    <property type="match status" value="1"/>
</dbReference>
<proteinExistence type="predicted"/>
<reference evidence="7 8" key="1">
    <citation type="journal article" date="2014" name="Int. J. Syst. Evol. Microbiol.">
        <title>Solimonas terrae sp. nov., isolated from soil.</title>
        <authorList>
            <person name="Kim S.J."/>
            <person name="Moon J.Y."/>
            <person name="Weon H.Y."/>
            <person name="Ahn J.H."/>
            <person name="Chen W.M."/>
            <person name="Kwon S.W."/>
        </authorList>
    </citation>
    <scope>NUCLEOTIDE SEQUENCE [LARGE SCALE GENOMIC DNA]</scope>
    <source>
        <strain evidence="7 8">KIS83-12</strain>
    </source>
</reference>
<dbReference type="GO" id="GO:0005524">
    <property type="term" value="F:ATP binding"/>
    <property type="evidence" value="ECO:0007669"/>
    <property type="project" value="UniProtKB-KW"/>
</dbReference>
<keyword evidence="7" id="KW-0067">ATP-binding</keyword>
<keyword evidence="7" id="KW-0547">Nucleotide-binding</keyword>
<dbReference type="EMBL" id="JAAMOW010000005">
    <property type="protein sequence ID" value="NGY05475.1"/>
    <property type="molecule type" value="Genomic_DNA"/>
</dbReference>
<evidence type="ECO:0000256" key="1">
    <source>
        <dbReference type="ARBA" id="ARBA00000085"/>
    </source>
</evidence>
<keyword evidence="4" id="KW-0418">Kinase</keyword>
<keyword evidence="3" id="KW-0808">Transferase</keyword>
<dbReference type="PANTHER" id="PTHR24421">
    <property type="entry name" value="NITRATE/NITRITE SENSOR PROTEIN NARX-RELATED"/>
    <property type="match status" value="1"/>
</dbReference>
<dbReference type="Pfam" id="PF02518">
    <property type="entry name" value="HATPase_c"/>
    <property type="match status" value="1"/>
</dbReference>
<gene>
    <name evidence="7" type="ORF">G7Y85_11900</name>
</gene>
<dbReference type="SMART" id="SM00387">
    <property type="entry name" value="HATPase_c"/>
    <property type="match status" value="1"/>
</dbReference>
<protein>
    <recommendedName>
        <fullName evidence="2">histidine kinase</fullName>
        <ecNumber evidence="2">2.7.13.3</ecNumber>
    </recommendedName>
</protein>
<evidence type="ECO:0000256" key="4">
    <source>
        <dbReference type="ARBA" id="ARBA00022777"/>
    </source>
</evidence>
<dbReference type="CDD" id="cd16917">
    <property type="entry name" value="HATPase_UhpB-NarQ-NarX-like"/>
    <property type="match status" value="1"/>
</dbReference>
<evidence type="ECO:0000313" key="7">
    <source>
        <dbReference type="EMBL" id="NGY05475.1"/>
    </source>
</evidence>
<dbReference type="PANTHER" id="PTHR24421:SF10">
    <property type="entry name" value="NITRATE_NITRITE SENSOR PROTEIN NARQ"/>
    <property type="match status" value="1"/>
</dbReference>
<dbReference type="InterPro" id="IPR050482">
    <property type="entry name" value="Sensor_HK_TwoCompSys"/>
</dbReference>
<feature type="domain" description="Histidine kinase" evidence="6">
    <location>
        <begin position="145"/>
        <end position="234"/>
    </location>
</feature>
<keyword evidence="8" id="KW-1185">Reference proteome</keyword>
<evidence type="ECO:0000256" key="2">
    <source>
        <dbReference type="ARBA" id="ARBA00012438"/>
    </source>
</evidence>
<dbReference type="InterPro" id="IPR005467">
    <property type="entry name" value="His_kinase_dom"/>
</dbReference>
<dbReference type="EC" id="2.7.13.3" evidence="2"/>
<organism evidence="7 8">
    <name type="scientific">Solimonas terrae</name>
    <dbReference type="NCBI Taxonomy" id="1396819"/>
    <lineage>
        <taxon>Bacteria</taxon>
        <taxon>Pseudomonadati</taxon>
        <taxon>Pseudomonadota</taxon>
        <taxon>Gammaproteobacteria</taxon>
        <taxon>Nevskiales</taxon>
        <taxon>Nevskiaceae</taxon>
        <taxon>Solimonas</taxon>
    </lineage>
</organism>
<dbReference type="PROSITE" id="PS50109">
    <property type="entry name" value="HIS_KIN"/>
    <property type="match status" value="1"/>
</dbReference>
<dbReference type="Proteomes" id="UP000472676">
    <property type="component" value="Unassembled WGS sequence"/>
</dbReference>
<dbReference type="AlphaFoldDB" id="A0A6M2BTC9"/>
<name>A0A6M2BTC9_9GAMM</name>
<dbReference type="InterPro" id="IPR036890">
    <property type="entry name" value="HATPase_C_sf"/>
</dbReference>
<keyword evidence="5" id="KW-0902">Two-component regulatory system</keyword>
<dbReference type="InterPro" id="IPR003594">
    <property type="entry name" value="HATPase_dom"/>
</dbReference>
<sequence>MLSLLAIALLIALGGALLLLRRERRHSERLARELGGKLALARSAAAADERRRLLADLHDDIGAKLTTLVHALDNPAHADLIRAVVQDFRDIVSRTQQDACTLLEALGQMREETEQRLDAVDSVLDWQQAADLPDPALDEAQVLHLFRIGRETVTNALRHGHARHIRVRVRAVADHLLLDFTDDGPGLRPSIPEAGLGRGTSSMRSRAEQLSGTIDWAPGTLGGTKVILEFPLPRQT</sequence>
<dbReference type="Gene3D" id="3.30.565.10">
    <property type="entry name" value="Histidine kinase-like ATPase, C-terminal domain"/>
    <property type="match status" value="1"/>
</dbReference>
<dbReference type="GO" id="GO:0004673">
    <property type="term" value="F:protein histidine kinase activity"/>
    <property type="evidence" value="ECO:0007669"/>
    <property type="project" value="UniProtKB-EC"/>
</dbReference>
<evidence type="ECO:0000256" key="3">
    <source>
        <dbReference type="ARBA" id="ARBA00022679"/>
    </source>
</evidence>
<evidence type="ECO:0000256" key="5">
    <source>
        <dbReference type="ARBA" id="ARBA00023012"/>
    </source>
</evidence>